<keyword evidence="2" id="KW-1133">Transmembrane helix</keyword>
<feature type="transmembrane region" description="Helical" evidence="2">
    <location>
        <begin position="6"/>
        <end position="24"/>
    </location>
</feature>
<evidence type="ECO:0000313" key="4">
    <source>
        <dbReference type="Proteomes" id="UP001219518"/>
    </source>
</evidence>
<dbReference type="EMBL" id="JAHWGI010000293">
    <property type="protein sequence ID" value="KAK3912491.1"/>
    <property type="molecule type" value="Genomic_DNA"/>
</dbReference>
<accession>A0AAE1H021</accession>
<keyword evidence="4" id="KW-1185">Reference proteome</keyword>
<dbReference type="AlphaFoldDB" id="A0AAE1H021"/>
<comment type="caution">
    <text evidence="3">The sequence shown here is derived from an EMBL/GenBank/DDBJ whole genome shotgun (WGS) entry which is preliminary data.</text>
</comment>
<name>A0AAE1H021_9NEOP</name>
<dbReference type="Proteomes" id="UP001219518">
    <property type="component" value="Unassembled WGS sequence"/>
</dbReference>
<reference evidence="3" key="1">
    <citation type="submission" date="2021-07" db="EMBL/GenBank/DDBJ databases">
        <authorList>
            <person name="Catto M.A."/>
            <person name="Jacobson A."/>
            <person name="Kennedy G."/>
            <person name="Labadie P."/>
            <person name="Hunt B.G."/>
            <person name="Srinivasan R."/>
        </authorList>
    </citation>
    <scope>NUCLEOTIDE SEQUENCE</scope>
    <source>
        <strain evidence="3">PL_HMW_Pooled</strain>
        <tissue evidence="3">Head</tissue>
    </source>
</reference>
<evidence type="ECO:0000256" key="1">
    <source>
        <dbReference type="SAM" id="MobiDB-lite"/>
    </source>
</evidence>
<proteinExistence type="predicted"/>
<reference evidence="3" key="2">
    <citation type="journal article" date="2023" name="BMC Genomics">
        <title>Pest status, molecular evolution, and epigenetic factors derived from the genome assembly of Frankliniella fusca, a thysanopteran phytovirus vector.</title>
        <authorList>
            <person name="Catto M.A."/>
            <person name="Labadie P.E."/>
            <person name="Jacobson A.L."/>
            <person name="Kennedy G.G."/>
            <person name="Srinivasan R."/>
            <person name="Hunt B.G."/>
        </authorList>
    </citation>
    <scope>NUCLEOTIDE SEQUENCE</scope>
    <source>
        <strain evidence="3">PL_HMW_Pooled</strain>
    </source>
</reference>
<sequence length="225" mass="26370">MVLIRHVVFYMIIMLFKIYETFYIPQTYKIKMYHYQSLLMTTENGTKESSVFKLITSHDPDYSTHHKKACNAKRKRSVIYIKNTVGNTSYINKSHDQSAIDSAKRNKRDDLSQSQDYDYNKYKSDYYQEEDFQNTTSTLPKEYENEEDSEYTTELSLNRTKNNLQPSSDVPMDNYCSVILLFRIRAGAAVAAPVPFVIHMMSFMRQNNFSVRIPQVLHSSIQNAK</sequence>
<keyword evidence="2" id="KW-0472">Membrane</keyword>
<protein>
    <submittedName>
        <fullName evidence="3">Uncharacterized protein</fullName>
    </submittedName>
</protein>
<organism evidence="3 4">
    <name type="scientific">Frankliniella fusca</name>
    <dbReference type="NCBI Taxonomy" id="407009"/>
    <lineage>
        <taxon>Eukaryota</taxon>
        <taxon>Metazoa</taxon>
        <taxon>Ecdysozoa</taxon>
        <taxon>Arthropoda</taxon>
        <taxon>Hexapoda</taxon>
        <taxon>Insecta</taxon>
        <taxon>Pterygota</taxon>
        <taxon>Neoptera</taxon>
        <taxon>Paraneoptera</taxon>
        <taxon>Thysanoptera</taxon>
        <taxon>Terebrantia</taxon>
        <taxon>Thripoidea</taxon>
        <taxon>Thripidae</taxon>
        <taxon>Frankliniella</taxon>
    </lineage>
</organism>
<feature type="compositionally biased region" description="Basic and acidic residues" evidence="1">
    <location>
        <begin position="96"/>
        <end position="111"/>
    </location>
</feature>
<keyword evidence="2" id="KW-0812">Transmembrane</keyword>
<feature type="region of interest" description="Disordered" evidence="1">
    <location>
        <begin position="96"/>
        <end position="115"/>
    </location>
</feature>
<evidence type="ECO:0000256" key="2">
    <source>
        <dbReference type="SAM" id="Phobius"/>
    </source>
</evidence>
<evidence type="ECO:0000313" key="3">
    <source>
        <dbReference type="EMBL" id="KAK3912491.1"/>
    </source>
</evidence>
<gene>
    <name evidence="3" type="ORF">KUF71_022062</name>
</gene>